<evidence type="ECO:0000313" key="3">
    <source>
        <dbReference type="Proteomes" id="UP000292082"/>
    </source>
</evidence>
<feature type="non-terminal residue" evidence="2">
    <location>
        <position position="202"/>
    </location>
</feature>
<sequence>ARGYLGHPDANILKATVASLRERRASTSFTLLKGCKDNPEIESAFHSSKDGAKKDVPDEVPLEVAPTWRISGTMISCMTQGFAYRTIRDLKARKIQPRPKTKIDLDNIIDDVTEAYGTRVSAGDIWKSIRSKHITSTCSQFLWKAIHDLFMIGDHWLRDSMPEEYQDRSICAVCGNIESMDHILFRCEAVGQAEVWRELKSM</sequence>
<dbReference type="AlphaFoldDB" id="A0A4Q9PH57"/>
<evidence type="ECO:0000313" key="2">
    <source>
        <dbReference type="EMBL" id="TBU52822.1"/>
    </source>
</evidence>
<dbReference type="InterPro" id="IPR026960">
    <property type="entry name" value="RVT-Znf"/>
</dbReference>
<dbReference type="EMBL" id="ML145235">
    <property type="protein sequence ID" value="TBU52822.1"/>
    <property type="molecule type" value="Genomic_DNA"/>
</dbReference>
<dbReference type="STRING" id="114155.A0A4Q9PH57"/>
<evidence type="ECO:0000259" key="1">
    <source>
        <dbReference type="Pfam" id="PF13966"/>
    </source>
</evidence>
<name>A0A4Q9PH57_9APHY</name>
<protein>
    <recommendedName>
        <fullName evidence="1">Reverse transcriptase zinc-binding domain-containing protein</fullName>
    </recommendedName>
</protein>
<gene>
    <name evidence="2" type="ORF">BD310DRAFT_784131</name>
</gene>
<reference evidence="2 3" key="1">
    <citation type="submission" date="2019-01" db="EMBL/GenBank/DDBJ databases">
        <title>Draft genome sequences of three monokaryotic isolates of the white-rot basidiomycete fungus Dichomitus squalens.</title>
        <authorList>
            <consortium name="DOE Joint Genome Institute"/>
            <person name="Lopez S.C."/>
            <person name="Andreopoulos B."/>
            <person name="Pangilinan J."/>
            <person name="Lipzen A."/>
            <person name="Riley R."/>
            <person name="Ahrendt S."/>
            <person name="Ng V."/>
            <person name="Barry K."/>
            <person name="Daum C."/>
            <person name="Grigoriev I.V."/>
            <person name="Hilden K.S."/>
            <person name="Makela M.R."/>
            <person name="de Vries R.P."/>
        </authorList>
    </citation>
    <scope>NUCLEOTIDE SEQUENCE [LARGE SCALE GENOMIC DNA]</scope>
    <source>
        <strain evidence="2 3">CBS 464.89</strain>
    </source>
</reference>
<accession>A0A4Q9PH57</accession>
<keyword evidence="3" id="KW-1185">Reference proteome</keyword>
<dbReference type="Pfam" id="PF13966">
    <property type="entry name" value="zf-RVT"/>
    <property type="match status" value="1"/>
</dbReference>
<proteinExistence type="predicted"/>
<dbReference type="Proteomes" id="UP000292082">
    <property type="component" value="Unassembled WGS sequence"/>
</dbReference>
<feature type="non-terminal residue" evidence="2">
    <location>
        <position position="1"/>
    </location>
</feature>
<organism evidence="2 3">
    <name type="scientific">Dichomitus squalens</name>
    <dbReference type="NCBI Taxonomy" id="114155"/>
    <lineage>
        <taxon>Eukaryota</taxon>
        <taxon>Fungi</taxon>
        <taxon>Dikarya</taxon>
        <taxon>Basidiomycota</taxon>
        <taxon>Agaricomycotina</taxon>
        <taxon>Agaricomycetes</taxon>
        <taxon>Polyporales</taxon>
        <taxon>Polyporaceae</taxon>
        <taxon>Dichomitus</taxon>
    </lineage>
</organism>
<feature type="domain" description="Reverse transcriptase zinc-binding" evidence="1">
    <location>
        <begin position="124"/>
        <end position="191"/>
    </location>
</feature>